<evidence type="ECO:0000313" key="9">
    <source>
        <dbReference type="EMBL" id="MBE9118947.1"/>
    </source>
</evidence>
<comment type="similarity">
    <text evidence="7">Belongs to the binding-protein-dependent transport system permease family.</text>
</comment>
<sequence>CPRIIQSFSPRSPRLPVPPSPPLFLLSCSAVFLLLTLFCFWYINPNWNKLRSREIGLFFQTASTALFPFRWEDINPTTLLHLCGQTLSMSIIAIALAGLGGILLSFPATRNLFLPSGLFAPHRQNSPIAYLAFTLTRLLLLLFRAIPAPIWAIVVLFVCFPGILPGAIALGIHNLGILGRLMAEVNENLPQSPLKALKAQGTPASLVFLYGILPLTFSRFLAYILYRWEVCLRETIIVGYVGAGGLGRLLLEQRSSLDAQGILITLSCLIALTFAVDLTSGLMRRSLR</sequence>
<feature type="transmembrane region" description="Helical" evidence="7">
    <location>
        <begin position="207"/>
        <end position="226"/>
    </location>
</feature>
<evidence type="ECO:0000313" key="10">
    <source>
        <dbReference type="Proteomes" id="UP000654482"/>
    </source>
</evidence>
<comment type="caution">
    <text evidence="9">The sequence shown here is derived from an EMBL/GenBank/DDBJ whole genome shotgun (WGS) entry which is preliminary data.</text>
</comment>
<dbReference type="EMBL" id="JADEWZ010000069">
    <property type="protein sequence ID" value="MBE9118947.1"/>
    <property type="molecule type" value="Genomic_DNA"/>
</dbReference>
<dbReference type="Pfam" id="PF00528">
    <property type="entry name" value="BPD_transp_1"/>
    <property type="match status" value="1"/>
</dbReference>
<dbReference type="Proteomes" id="UP000654482">
    <property type="component" value="Unassembled WGS sequence"/>
</dbReference>
<reference evidence="9" key="1">
    <citation type="submission" date="2020-10" db="EMBL/GenBank/DDBJ databases">
        <authorList>
            <person name="Castelo-Branco R."/>
            <person name="Eusebio N."/>
            <person name="Adriana R."/>
            <person name="Vieira A."/>
            <person name="Brugerolle De Fraissinette N."/>
            <person name="Rezende De Castro R."/>
            <person name="Schneider M.P."/>
            <person name="Vasconcelos V."/>
            <person name="Leao P.N."/>
        </authorList>
    </citation>
    <scope>NUCLEOTIDE SEQUENCE</scope>
    <source>
        <strain evidence="9">LEGE 07157</strain>
    </source>
</reference>
<feature type="domain" description="ABC transmembrane type-1" evidence="8">
    <location>
        <begin position="83"/>
        <end position="280"/>
    </location>
</feature>
<dbReference type="PANTHER" id="PTHR30043:SF1">
    <property type="entry name" value="ABC TRANSPORT SYSTEM PERMEASE PROTEIN P69"/>
    <property type="match status" value="1"/>
</dbReference>
<evidence type="ECO:0000256" key="1">
    <source>
        <dbReference type="ARBA" id="ARBA00004651"/>
    </source>
</evidence>
<feature type="transmembrane region" description="Helical" evidence="7">
    <location>
        <begin position="263"/>
        <end position="283"/>
    </location>
</feature>
<dbReference type="AlphaFoldDB" id="A0A8J7E341"/>
<protein>
    <submittedName>
        <fullName evidence="9">ABC transporter permease subunit</fullName>
    </submittedName>
</protein>
<keyword evidence="3" id="KW-1003">Cell membrane</keyword>
<feature type="transmembrane region" description="Helical" evidence="7">
    <location>
        <begin position="127"/>
        <end position="144"/>
    </location>
</feature>
<evidence type="ECO:0000256" key="3">
    <source>
        <dbReference type="ARBA" id="ARBA00022475"/>
    </source>
</evidence>
<keyword evidence="10" id="KW-1185">Reference proteome</keyword>
<keyword evidence="6 7" id="KW-0472">Membrane</keyword>
<dbReference type="GO" id="GO:0055085">
    <property type="term" value="P:transmembrane transport"/>
    <property type="evidence" value="ECO:0007669"/>
    <property type="project" value="InterPro"/>
</dbReference>
<dbReference type="PANTHER" id="PTHR30043">
    <property type="entry name" value="PHOSPHONATES TRANSPORT SYSTEM PERMEASE PROTEIN"/>
    <property type="match status" value="1"/>
</dbReference>
<evidence type="ECO:0000256" key="2">
    <source>
        <dbReference type="ARBA" id="ARBA00022448"/>
    </source>
</evidence>
<feature type="transmembrane region" description="Helical" evidence="7">
    <location>
        <begin position="232"/>
        <end position="251"/>
    </location>
</feature>
<keyword evidence="4 7" id="KW-0812">Transmembrane</keyword>
<keyword evidence="5 7" id="KW-1133">Transmembrane helix</keyword>
<proteinExistence type="inferred from homology"/>
<dbReference type="SUPFAM" id="SSF161098">
    <property type="entry name" value="MetI-like"/>
    <property type="match status" value="1"/>
</dbReference>
<evidence type="ECO:0000256" key="7">
    <source>
        <dbReference type="RuleBase" id="RU363032"/>
    </source>
</evidence>
<comment type="subcellular location">
    <subcellularLocation>
        <location evidence="1 7">Cell membrane</location>
        <topology evidence="1 7">Multi-pass membrane protein</topology>
    </subcellularLocation>
</comment>
<dbReference type="Gene3D" id="1.10.3720.10">
    <property type="entry name" value="MetI-like"/>
    <property type="match status" value="1"/>
</dbReference>
<dbReference type="InterPro" id="IPR000515">
    <property type="entry name" value="MetI-like"/>
</dbReference>
<name>A0A8J7E341_9CYAN</name>
<dbReference type="GO" id="GO:0005886">
    <property type="term" value="C:plasma membrane"/>
    <property type="evidence" value="ECO:0007669"/>
    <property type="project" value="UniProtKB-SubCell"/>
</dbReference>
<evidence type="ECO:0000256" key="6">
    <source>
        <dbReference type="ARBA" id="ARBA00023136"/>
    </source>
</evidence>
<keyword evidence="2 7" id="KW-0813">Transport</keyword>
<feature type="non-terminal residue" evidence="9">
    <location>
        <position position="1"/>
    </location>
</feature>
<evidence type="ECO:0000256" key="4">
    <source>
        <dbReference type="ARBA" id="ARBA00022692"/>
    </source>
</evidence>
<dbReference type="InterPro" id="IPR035906">
    <property type="entry name" value="MetI-like_sf"/>
</dbReference>
<accession>A0A8J7E341</accession>
<gene>
    <name evidence="9" type="ORF">IQ249_23950</name>
</gene>
<feature type="transmembrane region" description="Helical" evidence="7">
    <location>
        <begin position="23"/>
        <end position="43"/>
    </location>
</feature>
<organism evidence="9 10">
    <name type="scientific">Lusitaniella coriacea LEGE 07157</name>
    <dbReference type="NCBI Taxonomy" id="945747"/>
    <lineage>
        <taxon>Bacteria</taxon>
        <taxon>Bacillati</taxon>
        <taxon>Cyanobacteriota</taxon>
        <taxon>Cyanophyceae</taxon>
        <taxon>Spirulinales</taxon>
        <taxon>Lusitaniellaceae</taxon>
        <taxon>Lusitaniella</taxon>
    </lineage>
</organism>
<evidence type="ECO:0000259" key="8">
    <source>
        <dbReference type="PROSITE" id="PS50928"/>
    </source>
</evidence>
<dbReference type="PROSITE" id="PS50928">
    <property type="entry name" value="ABC_TM1"/>
    <property type="match status" value="1"/>
</dbReference>
<feature type="transmembrane region" description="Helical" evidence="7">
    <location>
        <begin position="150"/>
        <end position="172"/>
    </location>
</feature>
<feature type="transmembrane region" description="Helical" evidence="7">
    <location>
        <begin position="86"/>
        <end position="106"/>
    </location>
</feature>
<evidence type="ECO:0000256" key="5">
    <source>
        <dbReference type="ARBA" id="ARBA00022989"/>
    </source>
</evidence>
<dbReference type="RefSeq" id="WP_194032042.1">
    <property type="nucleotide sequence ID" value="NZ_JADEWZ010000069.1"/>
</dbReference>